<keyword evidence="3" id="KW-1185">Reference proteome</keyword>
<feature type="domain" description="Cyanophage baseplate Pam3 plug gp18" evidence="1">
    <location>
        <begin position="5"/>
        <end position="96"/>
    </location>
</feature>
<name>A0ABY9XKL0_9GAMM</name>
<accession>A0ABY9XKL0</accession>
<proteinExistence type="predicted"/>
<gene>
    <name evidence="2" type="ORF">QL112_005425</name>
</gene>
<evidence type="ECO:0000259" key="1">
    <source>
        <dbReference type="Pfam" id="PF22479"/>
    </source>
</evidence>
<evidence type="ECO:0000313" key="3">
    <source>
        <dbReference type="Proteomes" id="UP001300348"/>
    </source>
</evidence>
<dbReference type="RefSeq" id="WP_189760429.1">
    <property type="nucleotide sequence ID" value="NZ_CAWPOC010000015.1"/>
</dbReference>
<reference evidence="2 3" key="1">
    <citation type="journal article" date="2023" name="Access Microbiol">
        <title>The genome of a steinernematid-associated Pseudomonas piscis bacterium encodes the biosynthesis of insect toxins.</title>
        <authorList>
            <person name="Awori R.M."/>
            <person name="Hendre P."/>
            <person name="Amugune N.O."/>
        </authorList>
    </citation>
    <scope>NUCLEOTIDE SEQUENCE [LARGE SCALE GENOMIC DNA]</scope>
    <source>
        <strain evidence="2 3">97</strain>
    </source>
</reference>
<organism evidence="2 3">
    <name type="scientific">Xenorhabdus griffiniae</name>
    <dbReference type="NCBI Taxonomy" id="351672"/>
    <lineage>
        <taxon>Bacteria</taxon>
        <taxon>Pseudomonadati</taxon>
        <taxon>Pseudomonadota</taxon>
        <taxon>Gammaproteobacteria</taxon>
        <taxon>Enterobacterales</taxon>
        <taxon>Morganellaceae</taxon>
        <taxon>Xenorhabdus</taxon>
    </lineage>
</organism>
<dbReference type="Pfam" id="PF22479">
    <property type="entry name" value="Pam3_gp18"/>
    <property type="match status" value="1"/>
</dbReference>
<protein>
    <recommendedName>
        <fullName evidence="1">Cyanophage baseplate Pam3 plug gp18 domain-containing protein</fullName>
    </recommendedName>
</protein>
<dbReference type="Proteomes" id="UP001300348">
    <property type="component" value="Chromosome"/>
</dbReference>
<dbReference type="GeneID" id="88854976"/>
<evidence type="ECO:0000313" key="2">
    <source>
        <dbReference type="EMBL" id="WNH03145.1"/>
    </source>
</evidence>
<dbReference type="EMBL" id="CP133647">
    <property type="protein sequence ID" value="WNH03145.1"/>
    <property type="molecule type" value="Genomic_DNA"/>
</dbReference>
<sequence length="99" mass="11181">MSVVEIPLLNENQLFDIQLGGIEYRMKIQYREIAGWILDIMHPNSEPIVLGVPLVTGIDILERYRYLGFNGALVFVCNGVDEKSEEAVGGTGRLYFKSF</sequence>
<dbReference type="InterPro" id="IPR054252">
    <property type="entry name" value="Pam3_gp18"/>
</dbReference>